<dbReference type="PANTHER" id="PTHR23507:SF3">
    <property type="entry name" value="THYMIC STROMAL COTRANSPORTER HOMOLOG"/>
    <property type="match status" value="1"/>
</dbReference>
<dbReference type="SUPFAM" id="SSF103473">
    <property type="entry name" value="MFS general substrate transporter"/>
    <property type="match status" value="1"/>
</dbReference>
<dbReference type="Proteomes" id="UP000515156">
    <property type="component" value="Chromosome 2"/>
</dbReference>
<dbReference type="InParanoid" id="A0A6P7X717"/>
<name>A0A6P7X717_9AMPH</name>
<dbReference type="Gene3D" id="1.20.1250.20">
    <property type="entry name" value="MFS general substrate transporter like domains"/>
    <property type="match status" value="1"/>
</dbReference>
<evidence type="ECO:0000313" key="7">
    <source>
        <dbReference type="Proteomes" id="UP000515156"/>
    </source>
</evidence>
<dbReference type="AlphaFoldDB" id="A0A6P7X717"/>
<keyword evidence="4 6" id="KW-0472">Membrane</keyword>
<keyword evidence="2 6" id="KW-0812">Transmembrane</keyword>
<evidence type="ECO:0000256" key="3">
    <source>
        <dbReference type="ARBA" id="ARBA00022989"/>
    </source>
</evidence>
<proteinExistence type="inferred from homology"/>
<evidence type="ECO:0000256" key="1">
    <source>
        <dbReference type="ARBA" id="ARBA00004141"/>
    </source>
</evidence>
<keyword evidence="3 6" id="KW-1133">Transmembrane helix</keyword>
<feature type="transmembrane region" description="Helical" evidence="6">
    <location>
        <begin position="185"/>
        <end position="205"/>
    </location>
</feature>
<evidence type="ECO:0000313" key="8">
    <source>
        <dbReference type="RefSeq" id="XP_030048228.1"/>
    </source>
</evidence>
<gene>
    <name evidence="8" type="primary">SLC46A2</name>
</gene>
<dbReference type="CTD" id="57864"/>
<feature type="transmembrane region" description="Helical" evidence="6">
    <location>
        <begin position="88"/>
        <end position="110"/>
    </location>
</feature>
<dbReference type="OrthoDB" id="430300at2759"/>
<evidence type="ECO:0000256" key="6">
    <source>
        <dbReference type="SAM" id="Phobius"/>
    </source>
</evidence>
<feature type="transmembrane region" description="Helical" evidence="6">
    <location>
        <begin position="57"/>
        <end position="76"/>
    </location>
</feature>
<dbReference type="KEGG" id="muo:115462359"/>
<feature type="transmembrane region" description="Helical" evidence="6">
    <location>
        <begin position="153"/>
        <end position="173"/>
    </location>
</feature>
<evidence type="ECO:0000256" key="4">
    <source>
        <dbReference type="ARBA" id="ARBA00023136"/>
    </source>
</evidence>
<dbReference type="InterPro" id="IPR011701">
    <property type="entry name" value="MFS"/>
</dbReference>
<dbReference type="RefSeq" id="XP_030048228.1">
    <property type="nucleotide sequence ID" value="XM_030192368.1"/>
</dbReference>
<dbReference type="GeneID" id="115462359"/>
<evidence type="ECO:0000256" key="2">
    <source>
        <dbReference type="ARBA" id="ARBA00022692"/>
    </source>
</evidence>
<feature type="transmembrane region" description="Helical" evidence="6">
    <location>
        <begin position="299"/>
        <end position="319"/>
    </location>
</feature>
<dbReference type="Pfam" id="PF07690">
    <property type="entry name" value="MFS_1"/>
    <property type="match status" value="1"/>
</dbReference>
<comment type="subcellular location">
    <subcellularLocation>
        <location evidence="1">Membrane</location>
        <topology evidence="1">Multi-pass membrane protein</topology>
    </subcellularLocation>
</comment>
<dbReference type="InterPro" id="IPR036259">
    <property type="entry name" value="MFS_trans_sf"/>
</dbReference>
<dbReference type="GO" id="GO:0016020">
    <property type="term" value="C:membrane"/>
    <property type="evidence" value="ECO:0007669"/>
    <property type="project" value="UniProtKB-SubCell"/>
</dbReference>
<dbReference type="PANTHER" id="PTHR23507">
    <property type="entry name" value="ZGC:174356"/>
    <property type="match status" value="1"/>
</dbReference>
<reference evidence="8" key="1">
    <citation type="submission" date="2025-08" db="UniProtKB">
        <authorList>
            <consortium name="RefSeq"/>
        </authorList>
    </citation>
    <scope>IDENTIFICATION</scope>
</reference>
<feature type="transmembrane region" description="Helical" evidence="6">
    <location>
        <begin position="116"/>
        <end position="141"/>
    </location>
</feature>
<sequence length="452" mass="49400">MVSVIPVRTWVEPVVAGAQLASSLYDTGLLMVVKNYYNSSAGRAGEDEQQKAISNFYIIYNLVLGLSPLLSAYFLSRLGDEKNRKIPICVPLCGYLLSRLIVLFVILLGWPIEVLYGLAALNGLTGGFTTYWAGIMAVAALGSSESRRSLRLIIIELIYGVAGFIGSLASGHIFKLDLTSRQGSTLISCSIALYVFCVLYSLFVLKVPPIRQQSHVNKEPNRVEGEPNKADEGTRLLAGARTEGNSGVEVTLTASKVILVLLLFTSAVLYEMAVAGAVVDVLQLFVLKEPLKWDAVTTGYGNASGYAIFITSFLGVYAFSRYLRDTTMIMIGMLSFSAGILIMAFVRWTYLYFVARFVMLFTLIPLPTIRSTISKRVQGSSYGKVFVMLQLALTITGVITSAVYNKIYQATLDWFAGFCFILSCIISTLSMVPIGIVAYKESAQQSYSPISP</sequence>
<dbReference type="FunCoup" id="A0A6P7X717">
    <property type="interactions" value="77"/>
</dbReference>
<feature type="transmembrane region" description="Helical" evidence="6">
    <location>
        <begin position="414"/>
        <end position="439"/>
    </location>
</feature>
<keyword evidence="7" id="KW-1185">Reference proteome</keyword>
<feature type="transmembrane region" description="Helical" evidence="6">
    <location>
        <begin position="326"/>
        <end position="346"/>
    </location>
</feature>
<dbReference type="GO" id="GO:0022857">
    <property type="term" value="F:transmembrane transporter activity"/>
    <property type="evidence" value="ECO:0007669"/>
    <property type="project" value="InterPro"/>
</dbReference>
<protein>
    <submittedName>
        <fullName evidence="8">Thymic stromal cotransporter homolog</fullName>
    </submittedName>
</protein>
<evidence type="ECO:0000256" key="5">
    <source>
        <dbReference type="ARBA" id="ARBA00038227"/>
    </source>
</evidence>
<organism evidence="7 8">
    <name type="scientific">Microcaecilia unicolor</name>
    <dbReference type="NCBI Taxonomy" id="1415580"/>
    <lineage>
        <taxon>Eukaryota</taxon>
        <taxon>Metazoa</taxon>
        <taxon>Chordata</taxon>
        <taxon>Craniata</taxon>
        <taxon>Vertebrata</taxon>
        <taxon>Euteleostomi</taxon>
        <taxon>Amphibia</taxon>
        <taxon>Gymnophiona</taxon>
        <taxon>Siphonopidae</taxon>
        <taxon>Microcaecilia</taxon>
    </lineage>
</organism>
<comment type="similarity">
    <text evidence="5">Belongs to the major facilitator superfamily. SLC46A family.</text>
</comment>
<accession>A0A6P7X717</accession>
<dbReference type="CDD" id="cd17450">
    <property type="entry name" value="MFS_SLC46A2_TSCOT"/>
    <property type="match status" value="1"/>
</dbReference>
<feature type="transmembrane region" description="Helical" evidence="6">
    <location>
        <begin position="257"/>
        <end position="279"/>
    </location>
</feature>
<feature type="transmembrane region" description="Helical" evidence="6">
    <location>
        <begin position="385"/>
        <end position="408"/>
    </location>
</feature>